<keyword evidence="1" id="KW-0472">Membrane</keyword>
<accession>A0A7S1A5K2</accession>
<reference evidence="2" key="1">
    <citation type="submission" date="2021-01" db="EMBL/GenBank/DDBJ databases">
        <authorList>
            <person name="Corre E."/>
            <person name="Pelletier E."/>
            <person name="Niang G."/>
            <person name="Scheremetjew M."/>
            <person name="Finn R."/>
            <person name="Kale V."/>
            <person name="Holt S."/>
            <person name="Cochrane G."/>
            <person name="Meng A."/>
            <person name="Brown T."/>
            <person name="Cohen L."/>
        </authorList>
    </citation>
    <scope>NUCLEOTIDE SEQUENCE</scope>
</reference>
<proteinExistence type="predicted"/>
<name>A0A7S1A5K2_NOCSC</name>
<dbReference type="AlphaFoldDB" id="A0A7S1A5K2"/>
<sequence length="789" mass="88343">MVSGDVVAMIAAEPPGDSSALSTASSVRFVGSSSSLSGKDEDRRPTKKKVTDMRLVVASTVCGSIVLLLSLIAIATVWIINLENTTEAVDSVSIQFRKKQGETVNQEIAAIFHQVWETANTFADDMYTGGVQRDYITVVPPTTTTFSNMTHLELYHKELFSTVDRNILMRKAYLNESAREYYRYGASIFALALQEDNTPATSLETCAKVVYSEQRFYNDQENHHVDVQFLRDGGVSRMLYSWSPTTFTFEEVLDAEVVPMDCNDVMSPLWSNVMLPTFGNFSWYVQEELGLGLGDLFGGTVPVYTEDGSQMGRAGFSIALEDTMRTLLQTTMVEGGEMTDHGQAALFSADGIIRGLSEAAYTGPTQARTMSELDALSDTSKALVAVEKRYGSGCPESTVFFQTDDEEGELRLIDVTVFDPEALGIPVFPVRWCQIVTVPRSNMYAPLDQVFLTTIIVGVLSGFSFVVAVALLAVSLCLVLRAQRRLAQERREVDFQRVIEADQKVKVLGAPMVLLSAQEFLNMKQMESHEVWRNRGKLVVLDTMEDIRTFKRTGIIVLFSHQWLGVHVPDTEDRVQLRAMQSCVLRVQEEVDTNVFVWMDYFSVSQRHPGAQRMAVSALPAYLSVADRFVICAPSALHRDLEHKCGMSSYLRRGWCRMEMLARACVSGLGDVYCCTGDGTELVHMTKEDIKTFSFNVYEGEFAVSMDREMLVQSMLGLYSLILRGTSHEDVKFITEELEKNKDVFFPPKYTVHEAGLPSQKRKLFGDLVRHMEKYVEASQKVDRHQAQS</sequence>
<organism evidence="2">
    <name type="scientific">Noctiluca scintillans</name>
    <name type="common">Sea sparkle</name>
    <name type="synonym">Red tide dinoflagellate</name>
    <dbReference type="NCBI Taxonomy" id="2966"/>
    <lineage>
        <taxon>Eukaryota</taxon>
        <taxon>Sar</taxon>
        <taxon>Alveolata</taxon>
        <taxon>Dinophyceae</taxon>
        <taxon>Noctilucales</taxon>
        <taxon>Noctilucaceae</taxon>
        <taxon>Noctiluca</taxon>
    </lineage>
</organism>
<feature type="transmembrane region" description="Helical" evidence="1">
    <location>
        <begin position="55"/>
        <end position="80"/>
    </location>
</feature>
<keyword evidence="1" id="KW-1133">Transmembrane helix</keyword>
<gene>
    <name evidence="2" type="ORF">NSCI0253_LOCUS16913</name>
</gene>
<dbReference type="EMBL" id="HBFQ01023975">
    <property type="protein sequence ID" value="CAD8842565.1"/>
    <property type="molecule type" value="Transcribed_RNA"/>
</dbReference>
<evidence type="ECO:0000313" key="2">
    <source>
        <dbReference type="EMBL" id="CAD8842565.1"/>
    </source>
</evidence>
<protein>
    <submittedName>
        <fullName evidence="2">Uncharacterized protein</fullName>
    </submittedName>
</protein>
<evidence type="ECO:0000256" key="1">
    <source>
        <dbReference type="SAM" id="Phobius"/>
    </source>
</evidence>
<keyword evidence="1" id="KW-0812">Transmembrane</keyword>
<feature type="transmembrane region" description="Helical" evidence="1">
    <location>
        <begin position="450"/>
        <end position="480"/>
    </location>
</feature>